<proteinExistence type="predicted"/>
<keyword evidence="2" id="KW-1185">Reference proteome</keyword>
<comment type="caution">
    <text evidence="1">The sequence shown here is derived from an EMBL/GenBank/DDBJ whole genome shotgun (WGS) entry which is preliminary data.</text>
</comment>
<accession>A0ABP7WVG8</accession>
<sequence>MAPRVRYVRRQARMWQEVLAAYGLEDPGASTAARRVRERYPVTSRLLDRRW</sequence>
<gene>
    <name evidence="1" type="ORF">GCM10022214_71950</name>
</gene>
<name>A0ABP7WVG8_9ACTN</name>
<evidence type="ECO:0000313" key="2">
    <source>
        <dbReference type="Proteomes" id="UP001500683"/>
    </source>
</evidence>
<dbReference type="Proteomes" id="UP001500683">
    <property type="component" value="Unassembled WGS sequence"/>
</dbReference>
<protein>
    <submittedName>
        <fullName evidence="1">Uncharacterized protein</fullName>
    </submittedName>
</protein>
<organism evidence="1 2">
    <name type="scientific">Actinomadura miaoliensis</name>
    <dbReference type="NCBI Taxonomy" id="430685"/>
    <lineage>
        <taxon>Bacteria</taxon>
        <taxon>Bacillati</taxon>
        <taxon>Actinomycetota</taxon>
        <taxon>Actinomycetes</taxon>
        <taxon>Streptosporangiales</taxon>
        <taxon>Thermomonosporaceae</taxon>
        <taxon>Actinomadura</taxon>
    </lineage>
</organism>
<dbReference type="EMBL" id="BAAAZG010000056">
    <property type="protein sequence ID" value="GAA4097491.1"/>
    <property type="molecule type" value="Genomic_DNA"/>
</dbReference>
<reference evidence="2" key="1">
    <citation type="journal article" date="2019" name="Int. J. Syst. Evol. Microbiol.">
        <title>The Global Catalogue of Microorganisms (GCM) 10K type strain sequencing project: providing services to taxonomists for standard genome sequencing and annotation.</title>
        <authorList>
            <consortium name="The Broad Institute Genomics Platform"/>
            <consortium name="The Broad Institute Genome Sequencing Center for Infectious Disease"/>
            <person name="Wu L."/>
            <person name="Ma J."/>
        </authorList>
    </citation>
    <scope>NUCLEOTIDE SEQUENCE [LARGE SCALE GENOMIC DNA]</scope>
    <source>
        <strain evidence="2">JCM 16702</strain>
    </source>
</reference>
<evidence type="ECO:0000313" key="1">
    <source>
        <dbReference type="EMBL" id="GAA4097491.1"/>
    </source>
</evidence>
<dbReference type="RefSeq" id="WP_344956502.1">
    <property type="nucleotide sequence ID" value="NZ_BAAAZG010000056.1"/>
</dbReference>